<accession>A0A8K2A8M8</accession>
<comment type="caution">
    <text evidence="9">The sequence shown here is derived from an EMBL/GenBank/DDBJ whole genome shotgun (WGS) entry which is preliminary data.</text>
</comment>
<comment type="subcellular location">
    <subcellularLocation>
        <location evidence="1">Cell membrane</location>
        <topology evidence="1">Single-pass membrane protein</topology>
    </subcellularLocation>
    <subcellularLocation>
        <location evidence="7">Cell membrane</location>
        <topology evidence="7">Single-pass type II membrane protein</topology>
    </subcellularLocation>
</comment>
<dbReference type="PANTHER" id="PTHR30558">
    <property type="entry name" value="EXBD MEMBRANE COMPONENT OF PMF-DRIVEN MACROMOLECULE IMPORT SYSTEM"/>
    <property type="match status" value="1"/>
</dbReference>
<dbReference type="InterPro" id="IPR003400">
    <property type="entry name" value="ExbD"/>
</dbReference>
<gene>
    <name evidence="9" type="ORF">GS597_12665</name>
</gene>
<evidence type="ECO:0000256" key="6">
    <source>
        <dbReference type="ARBA" id="ARBA00023136"/>
    </source>
</evidence>
<evidence type="ECO:0000256" key="4">
    <source>
        <dbReference type="ARBA" id="ARBA00022692"/>
    </source>
</evidence>
<evidence type="ECO:0000313" key="9">
    <source>
        <dbReference type="EMBL" id="NCJ07344.1"/>
    </source>
</evidence>
<reference evidence="9" key="1">
    <citation type="submission" date="2019-12" db="EMBL/GenBank/DDBJ databases">
        <title>High-Quality draft genome sequences of three cyanobacteria isolated from the limestone walls of the Old Cathedral of Coimbra.</title>
        <authorList>
            <person name="Tiago I."/>
            <person name="Soares F."/>
            <person name="Portugal A."/>
        </authorList>
    </citation>
    <scope>NUCLEOTIDE SEQUENCE [LARGE SCALE GENOMIC DNA]</scope>
    <source>
        <strain evidence="9">C</strain>
    </source>
</reference>
<name>A0A8K2A8M8_9CYAN</name>
<keyword evidence="3" id="KW-1003">Cell membrane</keyword>
<dbReference type="GO" id="GO:0022857">
    <property type="term" value="F:transmembrane transporter activity"/>
    <property type="evidence" value="ECO:0007669"/>
    <property type="project" value="InterPro"/>
</dbReference>
<dbReference type="GO" id="GO:0015031">
    <property type="term" value="P:protein transport"/>
    <property type="evidence" value="ECO:0007669"/>
    <property type="project" value="UniProtKB-KW"/>
</dbReference>
<evidence type="ECO:0000313" key="10">
    <source>
        <dbReference type="Proteomes" id="UP000607397"/>
    </source>
</evidence>
<dbReference type="Proteomes" id="UP000607397">
    <property type="component" value="Unassembled WGS sequence"/>
</dbReference>
<keyword evidence="7" id="KW-0813">Transport</keyword>
<dbReference type="PANTHER" id="PTHR30558:SF3">
    <property type="entry name" value="BIOPOLYMER TRANSPORT PROTEIN EXBD-RELATED"/>
    <property type="match status" value="1"/>
</dbReference>
<dbReference type="EMBL" id="WVIC01000024">
    <property type="protein sequence ID" value="NCJ07344.1"/>
    <property type="molecule type" value="Genomic_DNA"/>
</dbReference>
<evidence type="ECO:0000256" key="7">
    <source>
        <dbReference type="RuleBase" id="RU003879"/>
    </source>
</evidence>
<evidence type="ECO:0000256" key="3">
    <source>
        <dbReference type="ARBA" id="ARBA00022475"/>
    </source>
</evidence>
<proteinExistence type="inferred from homology"/>
<protein>
    <submittedName>
        <fullName evidence="9">Biopolymer transporter ExbD</fullName>
    </submittedName>
</protein>
<evidence type="ECO:0000256" key="8">
    <source>
        <dbReference type="SAM" id="Phobius"/>
    </source>
</evidence>
<keyword evidence="10" id="KW-1185">Reference proteome</keyword>
<evidence type="ECO:0000256" key="2">
    <source>
        <dbReference type="ARBA" id="ARBA00005811"/>
    </source>
</evidence>
<keyword evidence="6 8" id="KW-0472">Membrane</keyword>
<comment type="similarity">
    <text evidence="2 7">Belongs to the ExbD/TolR family.</text>
</comment>
<evidence type="ECO:0000256" key="5">
    <source>
        <dbReference type="ARBA" id="ARBA00022989"/>
    </source>
</evidence>
<sequence length="135" mass="15056">MRFKKQSSPLPEVNLVPMMDVLMTILTFFIIISMTLTSQQTLNINLPGVGSGSSAQNQPDPLVIGLNGQRQILLEGRIVNEAQLADQMLALWQRHPDRPVILKADKQLDYREVAQLLKRLRDLGGDRVSLAIEPG</sequence>
<keyword evidence="7" id="KW-0653">Protein transport</keyword>
<evidence type="ECO:0000256" key="1">
    <source>
        <dbReference type="ARBA" id="ARBA00004162"/>
    </source>
</evidence>
<dbReference type="Pfam" id="PF02472">
    <property type="entry name" value="ExbD"/>
    <property type="match status" value="1"/>
</dbReference>
<feature type="transmembrane region" description="Helical" evidence="8">
    <location>
        <begin position="15"/>
        <end position="36"/>
    </location>
</feature>
<dbReference type="AlphaFoldDB" id="A0A8K2A8M8"/>
<dbReference type="Gene3D" id="3.30.420.270">
    <property type="match status" value="1"/>
</dbReference>
<keyword evidence="5 8" id="KW-1133">Transmembrane helix</keyword>
<dbReference type="GO" id="GO:0005886">
    <property type="term" value="C:plasma membrane"/>
    <property type="evidence" value="ECO:0007669"/>
    <property type="project" value="UniProtKB-SubCell"/>
</dbReference>
<keyword evidence="4 7" id="KW-0812">Transmembrane</keyword>
<organism evidence="9 10">
    <name type="scientific">Petrachloros mirabilis ULC683</name>
    <dbReference type="NCBI Taxonomy" id="2781853"/>
    <lineage>
        <taxon>Bacteria</taxon>
        <taxon>Bacillati</taxon>
        <taxon>Cyanobacteriota</taxon>
        <taxon>Cyanophyceae</taxon>
        <taxon>Synechococcales</taxon>
        <taxon>Petrachlorosaceae</taxon>
        <taxon>Petrachloros</taxon>
        <taxon>Petrachloros mirabilis</taxon>
    </lineage>
</organism>